<dbReference type="Gene3D" id="3.40.50.300">
    <property type="entry name" value="P-loop containing nucleotide triphosphate hydrolases"/>
    <property type="match status" value="1"/>
</dbReference>
<evidence type="ECO:0000313" key="4">
    <source>
        <dbReference type="EMBL" id="KEP46315.1"/>
    </source>
</evidence>
<protein>
    <submittedName>
        <fullName evidence="4">Kinesin light chain</fullName>
    </submittedName>
</protein>
<name>A0A074RLV9_9AGAM</name>
<dbReference type="InterPro" id="IPR027417">
    <property type="entry name" value="P-loop_NTPase"/>
</dbReference>
<dbReference type="STRING" id="1423351.A0A074RLV9"/>
<dbReference type="InterPro" id="IPR053137">
    <property type="entry name" value="NLR-like"/>
</dbReference>
<dbReference type="SUPFAM" id="SSF52151">
    <property type="entry name" value="FabD/lysophospholipase-like"/>
    <property type="match status" value="1"/>
</dbReference>
<dbReference type="InterPro" id="IPR019734">
    <property type="entry name" value="TPR_rpt"/>
</dbReference>
<dbReference type="PANTHER" id="PTHR46082">
    <property type="entry name" value="ATP/GTP-BINDING PROTEIN-RELATED"/>
    <property type="match status" value="1"/>
</dbReference>
<dbReference type="Gene3D" id="3.40.1090.10">
    <property type="entry name" value="Cytosolic phospholipase A2 catalytic domain"/>
    <property type="match status" value="1"/>
</dbReference>
<evidence type="ECO:0000313" key="5">
    <source>
        <dbReference type="Proteomes" id="UP000027456"/>
    </source>
</evidence>
<dbReference type="PRINTS" id="PR00381">
    <property type="entry name" value="KINESINLIGHT"/>
</dbReference>
<dbReference type="PANTHER" id="PTHR46082:SF6">
    <property type="entry name" value="AAA+ ATPASE DOMAIN-CONTAINING PROTEIN-RELATED"/>
    <property type="match status" value="1"/>
</dbReference>
<proteinExistence type="predicted"/>
<dbReference type="InterPro" id="IPR002182">
    <property type="entry name" value="NB-ARC"/>
</dbReference>
<evidence type="ECO:0000259" key="3">
    <source>
        <dbReference type="PROSITE" id="PS51635"/>
    </source>
</evidence>
<dbReference type="NCBIfam" id="NF040586">
    <property type="entry name" value="FxSxx_TPR"/>
    <property type="match status" value="1"/>
</dbReference>
<dbReference type="InterPro" id="IPR016035">
    <property type="entry name" value="Acyl_Trfase/lysoPLipase"/>
</dbReference>
<evidence type="ECO:0000256" key="2">
    <source>
        <dbReference type="PROSITE-ProRule" id="PRU01161"/>
    </source>
</evidence>
<dbReference type="HOGENOM" id="CLU_000288_125_6_1"/>
<dbReference type="EMBL" id="AZST01001166">
    <property type="protein sequence ID" value="KEP46315.1"/>
    <property type="molecule type" value="Genomic_DNA"/>
</dbReference>
<accession>A0A074RLV9</accession>
<dbReference type="Proteomes" id="UP000027456">
    <property type="component" value="Unassembled WGS sequence"/>
</dbReference>
<keyword evidence="5" id="KW-1185">Reference proteome</keyword>
<dbReference type="Pfam" id="PF13374">
    <property type="entry name" value="TPR_10"/>
    <property type="match status" value="1"/>
</dbReference>
<comment type="caution">
    <text evidence="4">The sequence shown here is derived from an EMBL/GenBank/DDBJ whole genome shotgun (WGS) entry which is preliminary data.</text>
</comment>
<keyword evidence="1" id="KW-0443">Lipid metabolism</keyword>
<feature type="short sequence motif" description="GXGXXG" evidence="2">
    <location>
        <begin position="22"/>
        <end position="27"/>
    </location>
</feature>
<evidence type="ECO:0000256" key="1">
    <source>
        <dbReference type="ARBA" id="ARBA00023098"/>
    </source>
</evidence>
<dbReference type="GO" id="GO:0043531">
    <property type="term" value="F:ADP binding"/>
    <property type="evidence" value="ECO:0007669"/>
    <property type="project" value="InterPro"/>
</dbReference>
<dbReference type="Gene3D" id="1.25.40.10">
    <property type="entry name" value="Tetratricopeptide repeat domain"/>
    <property type="match status" value="4"/>
</dbReference>
<dbReference type="GO" id="GO:0046486">
    <property type="term" value="P:glycerolipid metabolic process"/>
    <property type="evidence" value="ECO:0007669"/>
    <property type="project" value="UniProtKB-ARBA"/>
</dbReference>
<organism evidence="4 5">
    <name type="scientific">Rhizoctonia solani 123E</name>
    <dbReference type="NCBI Taxonomy" id="1423351"/>
    <lineage>
        <taxon>Eukaryota</taxon>
        <taxon>Fungi</taxon>
        <taxon>Dikarya</taxon>
        <taxon>Basidiomycota</taxon>
        <taxon>Agaricomycotina</taxon>
        <taxon>Agaricomycetes</taxon>
        <taxon>Cantharellales</taxon>
        <taxon>Ceratobasidiaceae</taxon>
        <taxon>Rhizoctonia</taxon>
    </lineage>
</organism>
<dbReference type="Pfam" id="PF01734">
    <property type="entry name" value="Patatin"/>
    <property type="match status" value="1"/>
</dbReference>
<dbReference type="SMART" id="SM00028">
    <property type="entry name" value="TPR"/>
    <property type="match status" value="9"/>
</dbReference>
<feature type="domain" description="PNPLA" evidence="3">
    <location>
        <begin position="18"/>
        <end position="216"/>
    </location>
</feature>
<dbReference type="SUPFAM" id="SSF52540">
    <property type="entry name" value="P-loop containing nucleoside triphosphate hydrolases"/>
    <property type="match status" value="1"/>
</dbReference>
<dbReference type="Pfam" id="PF00931">
    <property type="entry name" value="NB-ARC"/>
    <property type="match status" value="1"/>
</dbReference>
<reference evidence="4 5" key="1">
    <citation type="submission" date="2013-12" db="EMBL/GenBank/DDBJ databases">
        <authorList>
            <person name="Cubeta M."/>
            <person name="Pakala S."/>
            <person name="Fedorova N."/>
            <person name="Thomas E."/>
            <person name="Dean R."/>
            <person name="Jabaji S."/>
            <person name="Neate S."/>
            <person name="Toda T."/>
            <person name="Tavantzis S."/>
            <person name="Vilgalys R."/>
            <person name="Bharathan N."/>
            <person name="Pakala S."/>
            <person name="Losada L.S."/>
            <person name="Zafar N."/>
            <person name="Nierman W."/>
        </authorList>
    </citation>
    <scope>NUCLEOTIDE SEQUENCE [LARGE SCALE GENOMIC DNA]</scope>
    <source>
        <strain evidence="4 5">123E</strain>
    </source>
</reference>
<dbReference type="PROSITE" id="PS51635">
    <property type="entry name" value="PNPLA"/>
    <property type="match status" value="1"/>
</dbReference>
<dbReference type="OrthoDB" id="3259098at2759"/>
<sequence>MYRSAVNYSSTDRADTEIAKDGGGVRGLSSLIILQEVMGRVEKMKAGVKVHPHEHFDLIAGTGTGGIIACMLGRLRMPVEGARLEYAKLAESVFNDKKWISTTMYKGTKLQEALRKLVRGATEDEGAMMNEGREGSACKTVVFAMAKHNLNAGLPVLFRSYTVITNPGPNCTIRDALYATMAHPELFKGIDIVDSSVSQSFVGGELGCSNPLAHVLAEVQRIYPDHQIASIISIGAGHARTIQVPSPSRWYRTQDVTVMEGMAADSERVAEEIASRFHDTSGVYFRFNVDQGMQDMKAGSWKKMGEAMQHTRAYLQRSEQNQKLDQAAHASMERKGTVSTLHAAGKIPRVLEATKRLATFKRCPPPTKFYTGRQAENTQVITCITGGKNERRICVVYGLGGVGKTQLVLYAIENTRSEWDHIIYIDASSTESIEKALREFGEAKTIGETYQDVIIWLEAGAASWLMVFDNADTASTNIRLYIPVRGPRGSVLITTRLPDLASLAEGPESVCHLSGMSPADGTSLLVKIASSRSQHISEDDEKAAEQLDVGYLALAIVHASAYIAHSPSMTITKYRSVFLSQRRRMLEEYSKLPITAKLDERGDTVYTTWRMCYDQLKSESRELLWLVAYLHYDGIFEEMFRRAAQYMHLQEYPLPRTDLESQARTHVTQYLSTFLDSDGNWDTIKFAEVMADLTSFSLIDYDQVNLTYRVHVLVHDWARIVVPQPPELAVECTATLLSLCVDCRTDTESLAFKRQLGPHVTSVLTHNPNVGPNHVHYLKDVYHCTGQWSQAVKLLQLVVRAFEQELGEEHLLTLSCMGNLAGTYSNLGQHNKADQLNVQVLDAYKRVLGEEHPDTLMSMSNLALNYSYLGRHNDAEQLGAKVLDARKRILADDHPDTLTSMNNLALTYSHLGQHDKAEQLNVQVLDAHKRVLGEEHPQTLVSMSNLASTYSNLGRYIDAEQLALKVLDIRKRTLGDKHPSTLTSMNNLALAYSNLGRHNDAEQLNLKVINTIKQILGDEHPSTLLSMNNLAMTYSDLGRHNDAEQLKVQVLDTRKRVLGEEHPDTLESMNNLALTYSHLGRHDDAEQLNVQALDAHKRVLGEEHPHTLTSMNNLAMTYSNLGRHSDAEQLKLKVLDARKRVLGDEHPSTLTSMNNLASTYSDLGQHADAEQLEVKVLDAHIRVLGDEHPHTLVSMNNLASIYSHLRQHNNAERLKVQVLDTRKRVLGEEHPDTLLSMSSLASTYSDLGRHNDAEQLKVQALNAYKRVLGEEHPHTLLSISSLASTYFDLGRHNDAEQLNLMVLDAYKRILGDEHPYTLMSICNLAQTYSVLGQSAKAAALFEEAKSIVERTRGKQHPHT</sequence>
<comment type="caution">
    <text evidence="2">Lacks conserved residue(s) required for the propagation of feature annotation.</text>
</comment>
<dbReference type="Pfam" id="PF13424">
    <property type="entry name" value="TPR_12"/>
    <property type="match status" value="6"/>
</dbReference>
<gene>
    <name evidence="4" type="ORF">V565_205870</name>
</gene>
<dbReference type="InterPro" id="IPR011990">
    <property type="entry name" value="TPR-like_helical_dom_sf"/>
</dbReference>
<dbReference type="SUPFAM" id="SSF48452">
    <property type="entry name" value="TPR-like"/>
    <property type="match status" value="5"/>
</dbReference>
<dbReference type="InterPro" id="IPR002641">
    <property type="entry name" value="PNPLA_dom"/>
</dbReference>